<dbReference type="Pfam" id="PF13609">
    <property type="entry name" value="Porin_4"/>
    <property type="match status" value="1"/>
</dbReference>
<dbReference type="Proteomes" id="UP000254437">
    <property type="component" value="Unassembled WGS sequence"/>
</dbReference>
<keyword evidence="10" id="KW-0998">Cell outer membrane</keyword>
<evidence type="ECO:0000256" key="2">
    <source>
        <dbReference type="ARBA" id="ARBA00011233"/>
    </source>
</evidence>
<comment type="subcellular location">
    <subcellularLocation>
        <location evidence="1">Cell outer membrane</location>
        <topology evidence="1">Multi-pass membrane protein</topology>
    </subcellularLocation>
</comment>
<keyword evidence="5" id="KW-0812">Transmembrane</keyword>
<protein>
    <submittedName>
        <fullName evidence="13">Outer membrane protein (Porin)</fullName>
    </submittedName>
</protein>
<dbReference type="PANTHER" id="PTHR34501:SF9">
    <property type="entry name" value="MAJOR OUTER MEMBRANE PROTEIN P.IA"/>
    <property type="match status" value="1"/>
</dbReference>
<evidence type="ECO:0000256" key="1">
    <source>
        <dbReference type="ARBA" id="ARBA00004571"/>
    </source>
</evidence>
<evidence type="ECO:0000256" key="4">
    <source>
        <dbReference type="ARBA" id="ARBA00022452"/>
    </source>
</evidence>
<dbReference type="GO" id="GO:0034220">
    <property type="term" value="P:monoatomic ion transmembrane transport"/>
    <property type="evidence" value="ECO:0007669"/>
    <property type="project" value="InterPro"/>
</dbReference>
<reference evidence="13 14" key="1">
    <citation type="submission" date="2018-06" db="EMBL/GenBank/DDBJ databases">
        <authorList>
            <consortium name="Pathogen Informatics"/>
            <person name="Doyle S."/>
        </authorList>
    </citation>
    <scope>NUCLEOTIDE SEQUENCE [LARGE SCALE GENOMIC DNA]</scope>
    <source>
        <strain evidence="13 14">NCTC10359</strain>
    </source>
</reference>
<evidence type="ECO:0000256" key="11">
    <source>
        <dbReference type="SAM" id="SignalP"/>
    </source>
</evidence>
<sequence>MKKLLLASAVAALSITAAQAAPQVYGKAFLTLDVQDGNDNSRSKDSRTQLNSNASRIGFKGSEALTANTDLVYQLEYRIEIDANDNNGNNRNFESRDTYLGLANKQYGTLVAGRLTAIDGQVDYVTVAQGGVIGGNGVLTAFDAERANNAFAYFSPERNGLQFMGMYVLDEDKTQLSSVLVGSDSSAVNRTANDSLGRDAFGVGAKYEPENAPYRAGVTYIQAGDLKFTRVSGAYDLNPATTVGALYQHSDLDTNDNENAFALSAEHKLVQTPWTAYGQLDFVDNAGGNKDAEIFRTVVGGKYAFNQATTGHLYGAYQRSEGVNLSNAATGNKANAYGVGAGIEYKF</sequence>
<evidence type="ECO:0000313" key="13">
    <source>
        <dbReference type="EMBL" id="STZ56308.1"/>
    </source>
</evidence>
<dbReference type="GO" id="GO:0015288">
    <property type="term" value="F:porin activity"/>
    <property type="evidence" value="ECO:0007669"/>
    <property type="project" value="UniProtKB-KW"/>
</dbReference>
<evidence type="ECO:0000256" key="8">
    <source>
        <dbReference type="ARBA" id="ARBA00023114"/>
    </source>
</evidence>
<dbReference type="GO" id="GO:0009279">
    <property type="term" value="C:cell outer membrane"/>
    <property type="evidence" value="ECO:0007669"/>
    <property type="project" value="UniProtKB-SubCell"/>
</dbReference>
<keyword evidence="8" id="KW-0626">Porin</keyword>
<feature type="domain" description="Porin" evidence="12">
    <location>
        <begin position="8"/>
        <end position="321"/>
    </location>
</feature>
<keyword evidence="9" id="KW-0472">Membrane</keyword>
<evidence type="ECO:0000313" key="14">
    <source>
        <dbReference type="Proteomes" id="UP000254437"/>
    </source>
</evidence>
<evidence type="ECO:0000259" key="12">
    <source>
        <dbReference type="Pfam" id="PF13609"/>
    </source>
</evidence>
<dbReference type="AlphaFoldDB" id="A0A378T666"/>
<evidence type="ECO:0000256" key="3">
    <source>
        <dbReference type="ARBA" id="ARBA00022448"/>
    </source>
</evidence>
<dbReference type="PANTHER" id="PTHR34501">
    <property type="entry name" value="PROTEIN YDDL-RELATED"/>
    <property type="match status" value="1"/>
</dbReference>
<accession>A0A378T666</accession>
<feature type="chain" id="PRO_5016747609" evidence="11">
    <location>
        <begin position="21"/>
        <end position="347"/>
    </location>
</feature>
<dbReference type="SUPFAM" id="SSF56935">
    <property type="entry name" value="Porins"/>
    <property type="match status" value="1"/>
</dbReference>
<evidence type="ECO:0000256" key="9">
    <source>
        <dbReference type="ARBA" id="ARBA00023136"/>
    </source>
</evidence>
<evidence type="ECO:0000256" key="5">
    <source>
        <dbReference type="ARBA" id="ARBA00022692"/>
    </source>
</evidence>
<keyword evidence="4" id="KW-1134">Transmembrane beta strand</keyword>
<feature type="signal peptide" evidence="11">
    <location>
        <begin position="1"/>
        <end position="20"/>
    </location>
</feature>
<dbReference type="GO" id="GO:0046930">
    <property type="term" value="C:pore complex"/>
    <property type="evidence" value="ECO:0007669"/>
    <property type="project" value="UniProtKB-KW"/>
</dbReference>
<keyword evidence="6 11" id="KW-0732">Signal</keyword>
<organism evidence="13 14">
    <name type="scientific">Moraxella lacunata</name>
    <dbReference type="NCBI Taxonomy" id="477"/>
    <lineage>
        <taxon>Bacteria</taxon>
        <taxon>Pseudomonadati</taxon>
        <taxon>Pseudomonadota</taxon>
        <taxon>Gammaproteobacteria</taxon>
        <taxon>Moraxellales</taxon>
        <taxon>Moraxellaceae</taxon>
        <taxon>Moraxella</taxon>
    </lineage>
</organism>
<name>A0A378T666_MORLA</name>
<keyword evidence="7" id="KW-0406">Ion transport</keyword>
<dbReference type="EMBL" id="UGQU01000001">
    <property type="protein sequence ID" value="STZ56308.1"/>
    <property type="molecule type" value="Genomic_DNA"/>
</dbReference>
<dbReference type="Gene3D" id="2.40.160.10">
    <property type="entry name" value="Porin"/>
    <property type="match status" value="1"/>
</dbReference>
<dbReference type="InterPro" id="IPR023614">
    <property type="entry name" value="Porin_dom_sf"/>
</dbReference>
<dbReference type="InterPro" id="IPR001702">
    <property type="entry name" value="Porin_Gram-ve"/>
</dbReference>
<evidence type="ECO:0000256" key="7">
    <source>
        <dbReference type="ARBA" id="ARBA00023065"/>
    </source>
</evidence>
<comment type="subunit">
    <text evidence="2">Homotrimer.</text>
</comment>
<dbReference type="PRINTS" id="PR00182">
    <property type="entry name" value="ECOLNEIPORIN"/>
</dbReference>
<dbReference type="RefSeq" id="WP_115006394.1">
    <property type="nucleotide sequence ID" value="NZ_UGQU01000001.1"/>
</dbReference>
<gene>
    <name evidence="13" type="ORF">NCTC10359_00921</name>
</gene>
<dbReference type="InterPro" id="IPR050298">
    <property type="entry name" value="Gram-neg_bact_OMP"/>
</dbReference>
<dbReference type="InterPro" id="IPR033900">
    <property type="entry name" value="Gram_neg_porin_domain"/>
</dbReference>
<dbReference type="CDD" id="cd00342">
    <property type="entry name" value="gram_neg_porins"/>
    <property type="match status" value="1"/>
</dbReference>
<evidence type="ECO:0000256" key="10">
    <source>
        <dbReference type="ARBA" id="ARBA00023237"/>
    </source>
</evidence>
<keyword evidence="3" id="KW-0813">Transport</keyword>
<proteinExistence type="predicted"/>
<evidence type="ECO:0000256" key="6">
    <source>
        <dbReference type="ARBA" id="ARBA00022729"/>
    </source>
</evidence>